<comment type="caution">
    <text evidence="1">The sequence shown here is derived from an EMBL/GenBank/DDBJ whole genome shotgun (WGS) entry which is preliminary data.</text>
</comment>
<accession>A0ABS6BB59</accession>
<dbReference type="RefSeq" id="WP_215923582.1">
    <property type="nucleotide sequence ID" value="NZ_JAHKNI010000022.1"/>
</dbReference>
<dbReference type="Proteomes" id="UP000733379">
    <property type="component" value="Unassembled WGS sequence"/>
</dbReference>
<proteinExistence type="predicted"/>
<dbReference type="EMBL" id="JAHKNI010000022">
    <property type="protein sequence ID" value="MBU3067505.1"/>
    <property type="molecule type" value="Genomic_DNA"/>
</dbReference>
<sequence>MSVQTVRFRTDPAPIPAVTLQIAALFARADDPALRSRTVMGGCSA</sequence>
<organism evidence="1 2">
    <name type="scientific">Nocardia albiluteola</name>
    <dbReference type="NCBI Taxonomy" id="2842303"/>
    <lineage>
        <taxon>Bacteria</taxon>
        <taxon>Bacillati</taxon>
        <taxon>Actinomycetota</taxon>
        <taxon>Actinomycetes</taxon>
        <taxon>Mycobacteriales</taxon>
        <taxon>Nocardiaceae</taxon>
        <taxon>Nocardia</taxon>
    </lineage>
</organism>
<evidence type="ECO:0000313" key="1">
    <source>
        <dbReference type="EMBL" id="MBU3067505.1"/>
    </source>
</evidence>
<evidence type="ECO:0000313" key="2">
    <source>
        <dbReference type="Proteomes" id="UP000733379"/>
    </source>
</evidence>
<keyword evidence="2" id="KW-1185">Reference proteome</keyword>
<reference evidence="1 2" key="1">
    <citation type="submission" date="2021-06" db="EMBL/GenBank/DDBJ databases">
        <title>Actinomycetes sequencing.</title>
        <authorList>
            <person name="Shan Q."/>
        </authorList>
    </citation>
    <scope>NUCLEOTIDE SEQUENCE [LARGE SCALE GENOMIC DNA]</scope>
    <source>
        <strain evidence="1 2">NEAU-G5</strain>
    </source>
</reference>
<gene>
    <name evidence="1" type="ORF">KO481_39040</name>
</gene>
<name>A0ABS6BB59_9NOCA</name>
<protein>
    <submittedName>
        <fullName evidence="1">Uncharacterized protein</fullName>
    </submittedName>
</protein>